<dbReference type="PANTHER" id="PTHR10903">
    <property type="entry name" value="GTPASE, IMAP FAMILY MEMBER-RELATED"/>
    <property type="match status" value="1"/>
</dbReference>
<dbReference type="GO" id="GO:0005525">
    <property type="term" value="F:GTP binding"/>
    <property type="evidence" value="ECO:0007669"/>
    <property type="project" value="UniProtKB-KW"/>
</dbReference>
<sequence length="313" mass="35740">MAATSSQSATSFHDEGVDADQASALRIVLVGKTGNGKSATGNTILGKKVFESKIAPHAVTKNCEKAVGTWKGRDLIIIDTPGLFDTKENLETTCNEISRCVIYSCPGPHAIILVQQLNRYTDEAKQTVSLIKALFGEAATNYMVILFTRKEDLENTLEGFLEEADESMQSLVRECNRRYCAFSNKAEGNEREVQVNKLLAIIEKMVQDNEGKYFSEKIYQKAHESLKNRRKALREIYAQQKENDLRIIELEYANIVPLTKERKRQKKEKKTKVKKEYEEKIKNINKEAEKCVFELIFQFIKDLISKIPGWFRK</sequence>
<dbReference type="InterPro" id="IPR006703">
    <property type="entry name" value="G_AIG1"/>
</dbReference>
<dbReference type="Proteomes" id="UP000314987">
    <property type="component" value="Unassembled WGS sequence"/>
</dbReference>
<dbReference type="OrthoDB" id="8954335at2759"/>
<dbReference type="FunFam" id="3.40.50.300:FF:000366">
    <property type="entry name" value="GTPase, IMAP family member 2"/>
    <property type="match status" value="1"/>
</dbReference>
<dbReference type="GeneTree" id="ENSGT00940000159509"/>
<dbReference type="SUPFAM" id="SSF52540">
    <property type="entry name" value="P-loop containing nucleoside triphosphate hydrolases"/>
    <property type="match status" value="1"/>
</dbReference>
<comment type="similarity">
    <text evidence="1">Belongs to the TRAFAC class TrmE-Era-EngA-EngB-Septin-like GTPase superfamily. AIG1/Toc34/Toc159-like paraseptin GTPase family. IAN subfamily.</text>
</comment>
<reference evidence="6" key="3">
    <citation type="submission" date="2025-09" db="UniProtKB">
        <authorList>
            <consortium name="Ensembl"/>
        </authorList>
    </citation>
    <scope>IDENTIFICATION</scope>
</reference>
<accession>A0A4X2KBY1</accession>
<dbReference type="AlphaFoldDB" id="A0A4X2KBY1"/>
<evidence type="ECO:0000313" key="6">
    <source>
        <dbReference type="Ensembl" id="ENSVURP00010009418.1"/>
    </source>
</evidence>
<feature type="domain" description="AIG1-type G" evidence="5">
    <location>
        <begin position="22"/>
        <end position="223"/>
    </location>
</feature>
<feature type="coiled-coil region" evidence="4">
    <location>
        <begin position="223"/>
        <end position="294"/>
    </location>
</feature>
<organism evidence="6 7">
    <name type="scientific">Vombatus ursinus</name>
    <name type="common">Common wombat</name>
    <dbReference type="NCBI Taxonomy" id="29139"/>
    <lineage>
        <taxon>Eukaryota</taxon>
        <taxon>Metazoa</taxon>
        <taxon>Chordata</taxon>
        <taxon>Craniata</taxon>
        <taxon>Vertebrata</taxon>
        <taxon>Euteleostomi</taxon>
        <taxon>Mammalia</taxon>
        <taxon>Metatheria</taxon>
        <taxon>Diprotodontia</taxon>
        <taxon>Vombatidae</taxon>
        <taxon>Vombatus</taxon>
    </lineage>
</organism>
<dbReference type="CDD" id="cd01852">
    <property type="entry name" value="AIG1"/>
    <property type="match status" value="1"/>
</dbReference>
<gene>
    <name evidence="6" type="primary">LOC114027170</name>
</gene>
<dbReference type="PANTHER" id="PTHR10903:SF170">
    <property type="entry name" value="GTPASE IMAP FAMILY MEMBER 7"/>
    <property type="match status" value="1"/>
</dbReference>
<name>A0A4X2KBY1_VOMUR</name>
<keyword evidence="4" id="KW-0175">Coiled coil</keyword>
<dbReference type="RefSeq" id="XP_027696907.1">
    <property type="nucleotide sequence ID" value="XM_027841106.1"/>
</dbReference>
<dbReference type="Pfam" id="PF04548">
    <property type="entry name" value="AIG1"/>
    <property type="match status" value="1"/>
</dbReference>
<keyword evidence="3" id="KW-0342">GTP-binding</keyword>
<reference evidence="6" key="2">
    <citation type="submission" date="2025-08" db="UniProtKB">
        <authorList>
            <consortium name="Ensembl"/>
        </authorList>
    </citation>
    <scope>IDENTIFICATION</scope>
</reference>
<evidence type="ECO:0000259" key="5">
    <source>
        <dbReference type="PROSITE" id="PS51720"/>
    </source>
</evidence>
<evidence type="ECO:0000256" key="1">
    <source>
        <dbReference type="ARBA" id="ARBA00008535"/>
    </source>
</evidence>
<dbReference type="InterPro" id="IPR045058">
    <property type="entry name" value="GIMA/IAN/Toc"/>
</dbReference>
<dbReference type="InterPro" id="IPR027417">
    <property type="entry name" value="P-loop_NTPase"/>
</dbReference>
<dbReference type="OMA" id="QECPSRR"/>
<evidence type="ECO:0000256" key="4">
    <source>
        <dbReference type="SAM" id="Coils"/>
    </source>
</evidence>
<evidence type="ECO:0000256" key="2">
    <source>
        <dbReference type="ARBA" id="ARBA00022741"/>
    </source>
</evidence>
<dbReference type="Ensembl" id="ENSVURT00010010686.1">
    <property type="protein sequence ID" value="ENSVURP00010009418.1"/>
    <property type="gene ID" value="ENSVURG00010007297.1"/>
</dbReference>
<keyword evidence="7" id="KW-1185">Reference proteome</keyword>
<protein>
    <recommendedName>
        <fullName evidence="5">AIG1-type G domain-containing protein</fullName>
    </recommendedName>
</protein>
<dbReference type="PROSITE" id="PS51720">
    <property type="entry name" value="G_AIG1"/>
    <property type="match status" value="1"/>
</dbReference>
<dbReference type="STRING" id="29139.ENSVURP00010009418"/>
<evidence type="ECO:0000313" key="7">
    <source>
        <dbReference type="Proteomes" id="UP000314987"/>
    </source>
</evidence>
<proteinExistence type="inferred from homology"/>
<evidence type="ECO:0000256" key="3">
    <source>
        <dbReference type="ARBA" id="ARBA00023134"/>
    </source>
</evidence>
<reference evidence="7" key="1">
    <citation type="submission" date="2018-12" db="EMBL/GenBank/DDBJ databases">
        <authorList>
            <person name="Yazar S."/>
        </authorList>
    </citation>
    <scope>NUCLEOTIDE SEQUENCE [LARGE SCALE GENOMIC DNA]</scope>
</reference>
<keyword evidence="2" id="KW-0547">Nucleotide-binding</keyword>
<dbReference type="Gene3D" id="3.40.50.300">
    <property type="entry name" value="P-loop containing nucleotide triphosphate hydrolases"/>
    <property type="match status" value="1"/>
</dbReference>
<dbReference type="GeneID" id="114027170"/>